<evidence type="ECO:0000313" key="2">
    <source>
        <dbReference type="Proteomes" id="UP000191905"/>
    </source>
</evidence>
<dbReference type="Proteomes" id="UP000191905">
    <property type="component" value="Unassembled WGS sequence"/>
</dbReference>
<organism evidence="1 2">
    <name type="scientific">Manganibacter manganicus</name>
    <dbReference type="NCBI Taxonomy" id="1873176"/>
    <lineage>
        <taxon>Bacteria</taxon>
        <taxon>Pseudomonadati</taxon>
        <taxon>Pseudomonadota</taxon>
        <taxon>Alphaproteobacteria</taxon>
        <taxon>Hyphomicrobiales</taxon>
        <taxon>Phyllobacteriaceae</taxon>
        <taxon>Manganibacter</taxon>
    </lineage>
</organism>
<dbReference type="EMBL" id="MDET01000047">
    <property type="protein sequence ID" value="OQM73853.1"/>
    <property type="molecule type" value="Genomic_DNA"/>
</dbReference>
<reference evidence="1 2" key="1">
    <citation type="journal article" date="2016" name="Int. J. Syst. Evol. Microbiol.">
        <title>Pseudaminobacter manganicus sp. nov., isolated from sludge of a manganese mine.</title>
        <authorList>
            <person name="Li J."/>
            <person name="Huang J."/>
            <person name="Liao S."/>
            <person name="Wang G."/>
        </authorList>
    </citation>
    <scope>NUCLEOTIDE SEQUENCE [LARGE SCALE GENOMIC DNA]</scope>
    <source>
        <strain evidence="1 2">JH-7</strain>
    </source>
</reference>
<evidence type="ECO:0000313" key="1">
    <source>
        <dbReference type="EMBL" id="OQM73853.1"/>
    </source>
</evidence>
<dbReference type="STRING" id="1873176.BFN67_23150"/>
<proteinExistence type="predicted"/>
<comment type="caution">
    <text evidence="1">The sequence shown here is derived from an EMBL/GenBank/DDBJ whole genome shotgun (WGS) entry which is preliminary data.</text>
</comment>
<dbReference type="OrthoDB" id="3078289at2"/>
<dbReference type="RefSeq" id="WP_080921293.1">
    <property type="nucleotide sequence ID" value="NZ_MDET01000047.1"/>
</dbReference>
<name>A0A1V8RL69_9HYPH</name>
<gene>
    <name evidence="1" type="ORF">BFN67_23150</name>
</gene>
<accession>A0A1V8RL69</accession>
<keyword evidence="2" id="KW-1185">Reference proteome</keyword>
<dbReference type="AlphaFoldDB" id="A0A1V8RL69"/>
<protein>
    <submittedName>
        <fullName evidence="1">Uncharacterized protein</fullName>
    </submittedName>
</protein>
<sequence length="321" mass="35917">MRFYLNEASIQGQFEDESDFRPLLEQLLAARARSPVLAGMRTTPALGDRPVSHARNVRQVVQGWRGSPMVGALLAWVGRNGPFIEEDRLDEAEDLFHCLGVEVTDGGLGEAGRRVKAGEIAATVSFPGGAPDFAQSPLSVVHGFEDEPIGEYPVENFWDMDAAVARVLGEQAPATNWQAMVEAARQRFPNLLFPNALYEDARLAREPFDAIIRDRFYALLGYLDAYMRGRDESGNEGREAQEILRAHFHGERALFSPESATNRRDFQSEMTFPDPEGGAEIFAHFHGKISHRFFRLHFDWPVPSTATRLKVLYIGPKLTKS</sequence>